<dbReference type="AlphaFoldDB" id="A0A517SYM5"/>
<accession>A0A517SYM5</accession>
<protein>
    <submittedName>
        <fullName evidence="2">Uncharacterized protein</fullName>
    </submittedName>
</protein>
<evidence type="ECO:0000256" key="1">
    <source>
        <dbReference type="SAM" id="MobiDB-lite"/>
    </source>
</evidence>
<gene>
    <name evidence="2" type="ORF">SV7mr_37820</name>
</gene>
<sequence>MNPRRINFALGLIFWTAMLLWLGNFLTPPSPEADHASSSKPNDETTTTAETTSGTPLKSISQFVFNRAETVTIKIAPNSLQVGDPVFIKRGLAGDWSNNSAATKRSNSTSINTDTVLQSIIWDSGQMHYRQVGYVVQVNEDIALVQWYDPELSPQDCDWVQHQTSQALSDVVETLLPPKKRQQIALQITAAMSQHGQQVSDAMIPLIQQTVEESMPIIEDEFKKSMERHSGELRVFSDRWKNEWLKERFVPLARSEILPIVRQHAEPAAEKIGREIWDRASLWRFGWRAVYDTAPLPKRNLVRSEWKRFVDEEALPVIERNLDIMVVAIENTAKEIADNDKVRQEFGTLIEGVATDPESRRLVSVLLKESLIENKRLHQAWRDVWESPEAKASLRQVSERVEPVVRSIGDQIFGSREHGIEPNFARVLRSQILRKDRRWLIASPIPDQQLDALTKPETKSPIQVTRAKKSMVYPVIYIVQDRTD</sequence>
<dbReference type="RefSeq" id="WP_145275136.1">
    <property type="nucleotide sequence ID" value="NZ_CP036272.1"/>
</dbReference>
<feature type="compositionally biased region" description="Low complexity" evidence="1">
    <location>
        <begin position="45"/>
        <end position="54"/>
    </location>
</feature>
<keyword evidence="3" id="KW-1185">Reference proteome</keyword>
<proteinExistence type="predicted"/>
<organism evidence="2 3">
    <name type="scientific">Stieleria bergensis</name>
    <dbReference type="NCBI Taxonomy" id="2528025"/>
    <lineage>
        <taxon>Bacteria</taxon>
        <taxon>Pseudomonadati</taxon>
        <taxon>Planctomycetota</taxon>
        <taxon>Planctomycetia</taxon>
        <taxon>Pirellulales</taxon>
        <taxon>Pirellulaceae</taxon>
        <taxon>Stieleria</taxon>
    </lineage>
</organism>
<reference evidence="2 3" key="1">
    <citation type="submission" date="2019-02" db="EMBL/GenBank/DDBJ databases">
        <title>Deep-cultivation of Planctomycetes and their phenomic and genomic characterization uncovers novel biology.</title>
        <authorList>
            <person name="Wiegand S."/>
            <person name="Jogler M."/>
            <person name="Boedeker C."/>
            <person name="Pinto D."/>
            <person name="Vollmers J."/>
            <person name="Rivas-Marin E."/>
            <person name="Kohn T."/>
            <person name="Peeters S.H."/>
            <person name="Heuer A."/>
            <person name="Rast P."/>
            <person name="Oberbeckmann S."/>
            <person name="Bunk B."/>
            <person name="Jeske O."/>
            <person name="Meyerdierks A."/>
            <person name="Storesund J.E."/>
            <person name="Kallscheuer N."/>
            <person name="Luecker S."/>
            <person name="Lage O.M."/>
            <person name="Pohl T."/>
            <person name="Merkel B.J."/>
            <person name="Hornburger P."/>
            <person name="Mueller R.-W."/>
            <person name="Bruemmer F."/>
            <person name="Labrenz M."/>
            <person name="Spormann A.M."/>
            <person name="Op den Camp H."/>
            <person name="Overmann J."/>
            <person name="Amann R."/>
            <person name="Jetten M.S.M."/>
            <person name="Mascher T."/>
            <person name="Medema M.H."/>
            <person name="Devos D.P."/>
            <person name="Kaster A.-K."/>
            <person name="Ovreas L."/>
            <person name="Rohde M."/>
            <person name="Galperin M.Y."/>
            <person name="Jogler C."/>
        </authorList>
    </citation>
    <scope>NUCLEOTIDE SEQUENCE [LARGE SCALE GENOMIC DNA]</scope>
    <source>
        <strain evidence="2 3">SV_7m_r</strain>
    </source>
</reference>
<feature type="region of interest" description="Disordered" evidence="1">
    <location>
        <begin position="31"/>
        <end position="54"/>
    </location>
</feature>
<dbReference type="OrthoDB" id="281924at2"/>
<feature type="compositionally biased region" description="Basic and acidic residues" evidence="1">
    <location>
        <begin position="32"/>
        <end position="43"/>
    </location>
</feature>
<name>A0A517SYM5_9BACT</name>
<dbReference type="Proteomes" id="UP000315003">
    <property type="component" value="Chromosome"/>
</dbReference>
<evidence type="ECO:0000313" key="3">
    <source>
        <dbReference type="Proteomes" id="UP000315003"/>
    </source>
</evidence>
<dbReference type="EMBL" id="CP036272">
    <property type="protein sequence ID" value="QDT61248.1"/>
    <property type="molecule type" value="Genomic_DNA"/>
</dbReference>
<evidence type="ECO:0000313" key="2">
    <source>
        <dbReference type="EMBL" id="QDT61248.1"/>
    </source>
</evidence>